<comment type="subcellular location">
    <subcellularLocation>
        <location evidence="1">Bacterial flagellum basal body</location>
    </subcellularLocation>
    <subcellularLocation>
        <location evidence="2">Cell membrane</location>
        <topology evidence="2">Peripheral membrane protein</topology>
        <orientation evidence="2">Cytoplasmic side</orientation>
    </subcellularLocation>
</comment>
<dbReference type="Proteomes" id="UP000641137">
    <property type="component" value="Unassembled WGS sequence"/>
</dbReference>
<keyword evidence="14" id="KW-0969">Cilium</keyword>
<dbReference type="GO" id="GO:0009425">
    <property type="term" value="C:bacterial-type flagellum basal body"/>
    <property type="evidence" value="ECO:0007669"/>
    <property type="project" value="UniProtKB-SubCell"/>
</dbReference>
<dbReference type="Pfam" id="PF14841">
    <property type="entry name" value="FliG_M"/>
    <property type="match status" value="1"/>
</dbReference>
<evidence type="ECO:0000256" key="1">
    <source>
        <dbReference type="ARBA" id="ARBA00004117"/>
    </source>
</evidence>
<evidence type="ECO:0000256" key="4">
    <source>
        <dbReference type="ARBA" id="ARBA00021870"/>
    </source>
</evidence>
<proteinExistence type="inferred from homology"/>
<evidence type="ECO:0000256" key="9">
    <source>
        <dbReference type="ARBA" id="ARBA00023143"/>
    </source>
</evidence>
<feature type="domain" description="Flagellar motor switch protein FliG C-terminal" evidence="11">
    <location>
        <begin position="229"/>
        <end position="327"/>
    </location>
</feature>
<evidence type="ECO:0000256" key="7">
    <source>
        <dbReference type="ARBA" id="ARBA00022779"/>
    </source>
</evidence>
<dbReference type="Pfam" id="PF01706">
    <property type="entry name" value="FliG_C"/>
    <property type="match status" value="1"/>
</dbReference>
<comment type="similarity">
    <text evidence="3">Belongs to the FliG family.</text>
</comment>
<evidence type="ECO:0000256" key="5">
    <source>
        <dbReference type="ARBA" id="ARBA00022475"/>
    </source>
</evidence>
<evidence type="ECO:0000256" key="2">
    <source>
        <dbReference type="ARBA" id="ARBA00004413"/>
    </source>
</evidence>
<sequence length="336" mass="36887">MTEQTLSLTRSQKAAVVLVAMGKPNASKLLKFFKQDELKSLVDAARVLRTIPQADLERIVAEFEEEFAQGAGLLDSAEHMDKLLTDNMSSEEMDTLMGRARQHTTDPSLLWRDVERLPAERIGVFLTGEHPQTAALILSKLSSSVAAKVLLTIEKQVRGEIMKRMVSLAAIPDAALRIVESQLRKRLLEQKVRDISAGQTKLANLLNELEKNELDEIMADLEAAGVDDLDAIRSRLFSFEDIGSLTQKARALLFDSITPDRIALALRGTTVELADSVLTAISQRARRMVESELGEDADSIRAEDVMAARKEIASRAISLSTQGLIELPTADAEVAA</sequence>
<dbReference type="GO" id="GO:0071973">
    <property type="term" value="P:bacterial-type flagellum-dependent cell motility"/>
    <property type="evidence" value="ECO:0007669"/>
    <property type="project" value="InterPro"/>
</dbReference>
<keyword evidence="9" id="KW-0975">Bacterial flagellum</keyword>
<dbReference type="GO" id="GO:0006935">
    <property type="term" value="P:chemotaxis"/>
    <property type="evidence" value="ECO:0007669"/>
    <property type="project" value="UniProtKB-KW"/>
</dbReference>
<dbReference type="PANTHER" id="PTHR30534">
    <property type="entry name" value="FLAGELLAR MOTOR SWITCH PROTEIN FLIG"/>
    <property type="match status" value="1"/>
</dbReference>
<dbReference type="GO" id="GO:0005886">
    <property type="term" value="C:plasma membrane"/>
    <property type="evidence" value="ECO:0007669"/>
    <property type="project" value="UniProtKB-SubCell"/>
</dbReference>
<protein>
    <recommendedName>
        <fullName evidence="4">Flagellar motor switch protein FliG</fullName>
    </recommendedName>
</protein>
<keyword evidence="8" id="KW-0472">Membrane</keyword>
<feature type="domain" description="Flagellar motor switch protein FliG middle" evidence="12">
    <location>
        <begin position="120"/>
        <end position="190"/>
    </location>
</feature>
<comment type="function">
    <text evidence="10">FliG is one of three proteins (FliG, FliN, FliM) that forms the rotor-mounted switch complex (C ring), located at the base of the basal body. This complex interacts with the CheY and CheZ chemotaxis proteins, in addition to contacting components of the motor that determine the direction of flagellar rotation.</text>
</comment>
<dbReference type="InterPro" id="IPR011002">
    <property type="entry name" value="FliG_a-hlx"/>
</dbReference>
<evidence type="ECO:0000259" key="13">
    <source>
        <dbReference type="Pfam" id="PF14842"/>
    </source>
</evidence>
<evidence type="ECO:0000256" key="6">
    <source>
        <dbReference type="ARBA" id="ARBA00022500"/>
    </source>
</evidence>
<accession>A0A8J3DMF1</accession>
<evidence type="ECO:0000256" key="10">
    <source>
        <dbReference type="ARBA" id="ARBA00025598"/>
    </source>
</evidence>
<evidence type="ECO:0000256" key="8">
    <source>
        <dbReference type="ARBA" id="ARBA00023136"/>
    </source>
</evidence>
<name>A0A8J3DMF1_9HYPH</name>
<dbReference type="RefSeq" id="WP_189487929.1">
    <property type="nucleotide sequence ID" value="NZ_BMZO01000002.1"/>
</dbReference>
<dbReference type="SUPFAM" id="SSF48029">
    <property type="entry name" value="FliG"/>
    <property type="match status" value="2"/>
</dbReference>
<organism evidence="14 15">
    <name type="scientific">Limoniibacter endophyticus</name>
    <dbReference type="NCBI Taxonomy" id="1565040"/>
    <lineage>
        <taxon>Bacteria</taxon>
        <taxon>Pseudomonadati</taxon>
        <taxon>Pseudomonadota</taxon>
        <taxon>Alphaproteobacteria</taxon>
        <taxon>Hyphomicrobiales</taxon>
        <taxon>Bartonellaceae</taxon>
        <taxon>Limoniibacter</taxon>
    </lineage>
</organism>
<keyword evidence="5" id="KW-1003">Cell membrane</keyword>
<dbReference type="InterPro" id="IPR028263">
    <property type="entry name" value="FliG_N"/>
</dbReference>
<evidence type="ECO:0000313" key="14">
    <source>
        <dbReference type="EMBL" id="GHC64647.1"/>
    </source>
</evidence>
<dbReference type="InterPro" id="IPR000090">
    <property type="entry name" value="Flg_Motor_Flig"/>
</dbReference>
<dbReference type="InterPro" id="IPR023087">
    <property type="entry name" value="Flg_Motor_Flig_C"/>
</dbReference>
<evidence type="ECO:0000313" key="15">
    <source>
        <dbReference type="Proteomes" id="UP000641137"/>
    </source>
</evidence>
<dbReference type="Gene3D" id="1.10.220.30">
    <property type="match status" value="3"/>
</dbReference>
<keyword evidence="6" id="KW-0145">Chemotaxis</keyword>
<reference evidence="14" key="2">
    <citation type="submission" date="2020-09" db="EMBL/GenBank/DDBJ databases">
        <authorList>
            <person name="Sun Q."/>
            <person name="Kim S."/>
        </authorList>
    </citation>
    <scope>NUCLEOTIDE SEQUENCE</scope>
    <source>
        <strain evidence="14">KCTC 42097</strain>
    </source>
</reference>
<evidence type="ECO:0000259" key="12">
    <source>
        <dbReference type="Pfam" id="PF14841"/>
    </source>
</evidence>
<keyword evidence="7" id="KW-0283">Flagellar rotation</keyword>
<dbReference type="InterPro" id="IPR032779">
    <property type="entry name" value="FliG_M"/>
</dbReference>
<reference evidence="14" key="1">
    <citation type="journal article" date="2014" name="Int. J. Syst. Evol. Microbiol.">
        <title>Complete genome sequence of Corynebacterium casei LMG S-19264T (=DSM 44701T), isolated from a smear-ripened cheese.</title>
        <authorList>
            <consortium name="US DOE Joint Genome Institute (JGI-PGF)"/>
            <person name="Walter F."/>
            <person name="Albersmeier A."/>
            <person name="Kalinowski J."/>
            <person name="Ruckert C."/>
        </authorList>
    </citation>
    <scope>NUCLEOTIDE SEQUENCE</scope>
    <source>
        <strain evidence="14">KCTC 42097</strain>
    </source>
</reference>
<dbReference type="Pfam" id="PF14842">
    <property type="entry name" value="FliG_N"/>
    <property type="match status" value="1"/>
</dbReference>
<keyword evidence="14" id="KW-0966">Cell projection</keyword>
<comment type="caution">
    <text evidence="14">The sequence shown here is derived from an EMBL/GenBank/DDBJ whole genome shotgun (WGS) entry which is preliminary data.</text>
</comment>
<dbReference type="PRINTS" id="PR00954">
    <property type="entry name" value="FLGMOTORFLIG"/>
</dbReference>
<keyword evidence="15" id="KW-1185">Reference proteome</keyword>
<dbReference type="AlphaFoldDB" id="A0A8J3DMF1"/>
<dbReference type="EMBL" id="BMZO01000002">
    <property type="protein sequence ID" value="GHC64647.1"/>
    <property type="molecule type" value="Genomic_DNA"/>
</dbReference>
<dbReference type="PANTHER" id="PTHR30534:SF0">
    <property type="entry name" value="FLAGELLAR MOTOR SWITCH PROTEIN FLIG"/>
    <property type="match status" value="1"/>
</dbReference>
<gene>
    <name evidence="14" type="ORF">GCM10010136_06740</name>
</gene>
<dbReference type="GO" id="GO:0003774">
    <property type="term" value="F:cytoskeletal motor activity"/>
    <property type="evidence" value="ECO:0007669"/>
    <property type="project" value="InterPro"/>
</dbReference>
<evidence type="ECO:0000256" key="3">
    <source>
        <dbReference type="ARBA" id="ARBA00010299"/>
    </source>
</evidence>
<keyword evidence="14" id="KW-0282">Flagellum</keyword>
<feature type="domain" description="Flagellar motor switch protein FliG N-terminal" evidence="13">
    <location>
        <begin position="8"/>
        <end position="104"/>
    </location>
</feature>
<evidence type="ECO:0000259" key="11">
    <source>
        <dbReference type="Pfam" id="PF01706"/>
    </source>
</evidence>